<organism evidence="2 3">
    <name type="scientific">Candidatus Giovannonibacteria bacterium GW2011_GWA2_44_26</name>
    <dbReference type="NCBI Taxonomy" id="1618648"/>
    <lineage>
        <taxon>Bacteria</taxon>
        <taxon>Candidatus Giovannoniibacteriota</taxon>
    </lineage>
</organism>
<dbReference type="AlphaFoldDB" id="A0A0G1IVS0"/>
<keyword evidence="1" id="KW-0732">Signal</keyword>
<feature type="chain" id="PRO_5002537749" description="Peptidoglycan binding-like domain-containing protein" evidence="1">
    <location>
        <begin position="25"/>
        <end position="1212"/>
    </location>
</feature>
<dbReference type="Proteomes" id="UP000033945">
    <property type="component" value="Unassembled WGS sequence"/>
</dbReference>
<evidence type="ECO:0000256" key="1">
    <source>
        <dbReference type="SAM" id="SignalP"/>
    </source>
</evidence>
<name>A0A0G1IVS0_9BACT</name>
<dbReference type="Gene3D" id="1.10.101.10">
    <property type="entry name" value="PGBD-like superfamily/PGBD"/>
    <property type="match status" value="1"/>
</dbReference>
<gene>
    <name evidence="2" type="ORF">UW55_C0006G0029</name>
</gene>
<dbReference type="SUPFAM" id="SSF47090">
    <property type="entry name" value="PGBD-like"/>
    <property type="match status" value="1"/>
</dbReference>
<evidence type="ECO:0008006" key="4">
    <source>
        <dbReference type="Google" id="ProtNLM"/>
    </source>
</evidence>
<reference evidence="2 3" key="1">
    <citation type="journal article" date="2015" name="Nature">
        <title>rRNA introns, odd ribosomes, and small enigmatic genomes across a large radiation of phyla.</title>
        <authorList>
            <person name="Brown C.T."/>
            <person name="Hug L.A."/>
            <person name="Thomas B.C."/>
            <person name="Sharon I."/>
            <person name="Castelle C.J."/>
            <person name="Singh A."/>
            <person name="Wilkins M.J."/>
            <person name="Williams K.H."/>
            <person name="Banfield J.F."/>
        </authorList>
    </citation>
    <scope>NUCLEOTIDE SEQUENCE [LARGE SCALE GENOMIC DNA]</scope>
</reference>
<evidence type="ECO:0000313" key="2">
    <source>
        <dbReference type="EMBL" id="KKT63160.1"/>
    </source>
</evidence>
<protein>
    <recommendedName>
        <fullName evidence="4">Peptidoglycan binding-like domain-containing protein</fullName>
    </recommendedName>
</protein>
<proteinExistence type="predicted"/>
<accession>A0A0G1IVS0</accession>
<dbReference type="InterPro" id="IPR036365">
    <property type="entry name" value="PGBD-like_sf"/>
</dbReference>
<feature type="signal peptide" evidence="1">
    <location>
        <begin position="1"/>
        <end position="24"/>
    </location>
</feature>
<sequence length="1212" mass="123520">MNKKLASVLLSASTAFFLSGAAIAVPLVASAALTEAQIQSIISLLQSFGADQTTVNNVNSSLRGQAAPGVGTSAACNFTRDLTVGSKGDDVTCLQGYLSVSPQSGFFGPITKAAVANWQSANGVSPAVGYFGAISRAKYNSMASTPVTPTIPGSGTTPTTPANAGTLRVEAGVQPNASLFPINATRVPFTVVRFTAPSGNDVTVNSLVAQRTGLANDAVLAGIVLLDETGAQLGIAKTLNSSHQATLSEPFVVKAGTSRTMTLAGNAPTALADYAGQVAYISLVAVNSSAAVVDGVLPISGAGHTVNASLTIGSVTLQRGSLDPGSSVTKKVGSTDYTFSSVKVTAGSAEKIYWRFIRWNQTGSIGTGDLANLKTYVDGVAYDTVVSSDGKYYTATFSDNAGKGILIDKGFSKEVSVKGDIVGGSGRTIDFDLAKRTDIGLLGENYGYGITPPQTGTSDPTDDTAAFSSTEDPWYDAAQVTVSNGSLTVSGATSVAAQNIAINLANQPLGAFTVEVKGEQISVGKMVFHFMATSTSGTGSTGVAGTAITNISLYDASGAVVAGPADGVTVKNGDGKVTFTDTVTFPIGTGVYQLKGKLSTTFVNNNTVQASTTPSTDWTTVKGLTTGNSITPSSSVVTANQMTVKAGALTVSVSTVPIAQTVIAGVQEFLFANYILDGTGSGEDLRLTNIPLAYDFSTGGAATDVTNCKLYDGTTVVNTTGVNPSAAASSTSFTFTGNGLIISKGTSKTLGLKCDVISNAAASSKYAWGLGGDDADNAANSADWTAVTGLTSGQTIAQTANDSTGQYMTAATGGSIAVTIPNSPAYKIVGAGQTGVELIKIKFSATNEDIDLKQVALKLASVATNTPINLVGRQVTLWDGASKIGTAVFPNDDNATSTQIAVGSFRIPRDGSRELTVKGDIAAIGASGPMVQSGDLLIVDYDGANVGLNGNYGTGAASGSTISGPAGINGSAAASSQGVRIMKAYPTVAYQALPSTTLAAGTTADQKLYRFAVTANNGDVALYKVTFRIGSSTLLATTSLYSLYAYTDTGFSNTDTNFSSTGLINGGQCINAVAGTGAGPRDVRIYPDKGSLCNAATTTYIVSSGVTRYFELRATVANVESGTTNTDSISVQLMGDAAYQTVTNVPAANLAMANAARIDNYDGTAGDVNDNFIWSPISTTTNNTRFDQDYTNSYQITGLPSSGATQVNLQSI</sequence>
<dbReference type="InterPro" id="IPR036366">
    <property type="entry name" value="PGBDSf"/>
</dbReference>
<dbReference type="EMBL" id="LCIT01000006">
    <property type="protein sequence ID" value="KKT63160.1"/>
    <property type="molecule type" value="Genomic_DNA"/>
</dbReference>
<evidence type="ECO:0000313" key="3">
    <source>
        <dbReference type="Proteomes" id="UP000033945"/>
    </source>
</evidence>
<comment type="caution">
    <text evidence="2">The sequence shown here is derived from an EMBL/GenBank/DDBJ whole genome shotgun (WGS) entry which is preliminary data.</text>
</comment>